<keyword evidence="4" id="KW-1185">Reference proteome</keyword>
<organism evidence="3 4">
    <name type="scientific">Anaerosalibacter massiliensis</name>
    <dbReference type="NCBI Taxonomy" id="1347392"/>
    <lineage>
        <taxon>Bacteria</taxon>
        <taxon>Bacillati</taxon>
        <taxon>Bacillota</taxon>
        <taxon>Tissierellia</taxon>
        <taxon>Tissierellales</taxon>
        <taxon>Sporanaerobacteraceae</taxon>
        <taxon>Anaerosalibacter</taxon>
    </lineage>
</organism>
<gene>
    <name evidence="3" type="ORF">NSA23_11945</name>
</gene>
<evidence type="ECO:0000313" key="3">
    <source>
        <dbReference type="EMBL" id="MCR2044816.1"/>
    </source>
</evidence>
<proteinExistence type="predicted"/>
<evidence type="ECO:0000259" key="2">
    <source>
        <dbReference type="Pfam" id="PF13485"/>
    </source>
</evidence>
<dbReference type="Pfam" id="PF13485">
    <property type="entry name" value="Peptidase_MA_2"/>
    <property type="match status" value="1"/>
</dbReference>
<dbReference type="InterPro" id="IPR039568">
    <property type="entry name" value="Peptidase_MA-like_dom"/>
</dbReference>
<dbReference type="AlphaFoldDB" id="A0A9X2MJU5"/>
<keyword evidence="1" id="KW-0812">Transmembrane</keyword>
<name>A0A9X2MJU5_9FIRM</name>
<dbReference type="EMBL" id="JANJZL010000009">
    <property type="protein sequence ID" value="MCR2044816.1"/>
    <property type="molecule type" value="Genomic_DNA"/>
</dbReference>
<evidence type="ECO:0000313" key="4">
    <source>
        <dbReference type="Proteomes" id="UP001142078"/>
    </source>
</evidence>
<keyword evidence="1" id="KW-1133">Transmembrane helix</keyword>
<sequence length="265" mass="31052">MKKLIAITSIVFIILLLIITFKSFFIVSTYPSYKRIEKGRVLQRTNKYYTLNGTHFSIRYKEADKNIAFITLNKLERHYEEICNKLDYFPKEKIPVIIYNNGEEFLKTIRLKTNSLPLGVYYSGTINILSPYNWVEDKYDIEKVYEETGPHIHEFIHFIVDEKTNGNYPMWLTEGMALYMEREILGIDWELGKEKSKSIGIEELNNDFDKIEVDISYRKSLETVDSLIDKYGLDKINLLLDDLGKGNNINTSVKKALKVNFKDIN</sequence>
<comment type="caution">
    <text evidence="3">The sequence shown here is derived from an EMBL/GenBank/DDBJ whole genome shotgun (WGS) entry which is preliminary data.</text>
</comment>
<keyword evidence="1" id="KW-0472">Membrane</keyword>
<feature type="transmembrane region" description="Helical" evidence="1">
    <location>
        <begin position="6"/>
        <end position="30"/>
    </location>
</feature>
<dbReference type="Proteomes" id="UP001142078">
    <property type="component" value="Unassembled WGS sequence"/>
</dbReference>
<dbReference type="OrthoDB" id="9787613at2"/>
<evidence type="ECO:0000256" key="1">
    <source>
        <dbReference type="SAM" id="Phobius"/>
    </source>
</evidence>
<reference evidence="3" key="1">
    <citation type="submission" date="2022-07" db="EMBL/GenBank/DDBJ databases">
        <title>Enhanced cultured diversity of the mouse gut microbiota enables custom-made synthetic communities.</title>
        <authorList>
            <person name="Afrizal A."/>
        </authorList>
    </citation>
    <scope>NUCLEOTIDE SEQUENCE</scope>
    <source>
        <strain evidence="3">DSM 29482</strain>
    </source>
</reference>
<protein>
    <recommendedName>
        <fullName evidence="2">Peptidase MA-like domain-containing protein</fullName>
    </recommendedName>
</protein>
<accession>A0A9X2MJU5</accession>
<feature type="domain" description="Peptidase MA-like" evidence="2">
    <location>
        <begin position="148"/>
        <end position="257"/>
    </location>
</feature>
<dbReference type="RefSeq" id="WP_042678928.1">
    <property type="nucleotide sequence ID" value="NZ_CABKTM010000008.1"/>
</dbReference>